<dbReference type="KEGG" id="vgu:HYG85_23485"/>
<dbReference type="OrthoDB" id="2989236at2"/>
<proteinExistence type="predicted"/>
<gene>
    <name evidence="1" type="ORF">HYG85_23485</name>
</gene>
<dbReference type="AlphaFoldDB" id="A0A8J8MF14"/>
<protein>
    <submittedName>
        <fullName evidence="1">YabP/YqfC family sporulation protein</fullName>
    </submittedName>
</protein>
<name>A0A8J8MF14_9FIRM</name>
<dbReference type="InterPro" id="IPR022476">
    <property type="entry name" value="Spore_YabP/YqfC"/>
</dbReference>
<organism evidence="1 2">
    <name type="scientific">Vallitalea guaymasensis</name>
    <dbReference type="NCBI Taxonomy" id="1185412"/>
    <lineage>
        <taxon>Bacteria</taxon>
        <taxon>Bacillati</taxon>
        <taxon>Bacillota</taxon>
        <taxon>Clostridia</taxon>
        <taxon>Lachnospirales</taxon>
        <taxon>Vallitaleaceae</taxon>
        <taxon>Vallitalea</taxon>
    </lineage>
</organism>
<dbReference type="Pfam" id="PF07873">
    <property type="entry name" value="YabP"/>
    <property type="match status" value="1"/>
</dbReference>
<keyword evidence="2" id="KW-1185">Reference proteome</keyword>
<dbReference type="RefSeq" id="WP_113674932.1">
    <property type="nucleotide sequence ID" value="NZ_CAJXUH010000010.1"/>
</dbReference>
<dbReference type="Proteomes" id="UP000677305">
    <property type="component" value="Chromosome"/>
</dbReference>
<sequence length="96" mass="11184">MTISKKKKEKNNDKKFHIAEILEVPRDVALGDSIITLTGKREMLIENYKGIVEYDEQFLKVKTKNGLIELEGNHFLITYLTDEEIKITGQIKKIKY</sequence>
<evidence type="ECO:0000313" key="1">
    <source>
        <dbReference type="EMBL" id="QUH31731.1"/>
    </source>
</evidence>
<evidence type="ECO:0000313" key="2">
    <source>
        <dbReference type="Proteomes" id="UP000677305"/>
    </source>
</evidence>
<reference evidence="1 2" key="1">
    <citation type="submission" date="2020-07" db="EMBL/GenBank/DDBJ databases">
        <title>Vallitalea guaymasensis genome.</title>
        <authorList>
            <person name="Postec A."/>
        </authorList>
    </citation>
    <scope>NUCLEOTIDE SEQUENCE [LARGE SCALE GENOMIC DNA]</scope>
    <source>
        <strain evidence="1 2">Ra1766G1</strain>
    </source>
</reference>
<accession>A0A8J8MF14</accession>
<dbReference type="EMBL" id="CP058561">
    <property type="protein sequence ID" value="QUH31731.1"/>
    <property type="molecule type" value="Genomic_DNA"/>
</dbReference>